<name>A0A1H0UP84_9BURK</name>
<comment type="similarity">
    <text evidence="4">Belongs to the GST superfamily.</text>
</comment>
<dbReference type="CDD" id="cd03046">
    <property type="entry name" value="GST_N_GTT1_like"/>
    <property type="match status" value="1"/>
</dbReference>
<dbReference type="SUPFAM" id="SSF47616">
    <property type="entry name" value="GST C-terminal domain-like"/>
    <property type="match status" value="1"/>
</dbReference>
<dbReference type="SFLD" id="SFLDS00019">
    <property type="entry name" value="Glutathione_Transferase_(cytos"/>
    <property type="match status" value="1"/>
</dbReference>
<dbReference type="Proteomes" id="UP000199317">
    <property type="component" value="Unassembled WGS sequence"/>
</dbReference>
<dbReference type="SFLD" id="SFLDG01150">
    <property type="entry name" value="Main.1:_Beta-like"/>
    <property type="match status" value="1"/>
</dbReference>
<evidence type="ECO:0000256" key="1">
    <source>
        <dbReference type="ARBA" id="ARBA00012452"/>
    </source>
</evidence>
<dbReference type="InterPro" id="IPR036249">
    <property type="entry name" value="Thioredoxin-like_sf"/>
</dbReference>
<feature type="domain" description="GST N-terminal" evidence="5">
    <location>
        <begin position="2"/>
        <end position="84"/>
    </location>
</feature>
<protein>
    <recommendedName>
        <fullName evidence="1">glutathione transferase</fullName>
        <ecNumber evidence="1">2.5.1.18</ecNumber>
    </recommendedName>
</protein>
<evidence type="ECO:0000256" key="2">
    <source>
        <dbReference type="ARBA" id="ARBA00022679"/>
    </source>
</evidence>
<dbReference type="AlphaFoldDB" id="A0A1H0UP84"/>
<dbReference type="Pfam" id="PF00043">
    <property type="entry name" value="GST_C"/>
    <property type="match status" value="1"/>
</dbReference>
<sequence length="232" mass="25946">MRPMLTVHHLETSRSQRVLWLLEELGVAYDIRRYARDPRTRLAPPELKRIHPLGKSPVIDDGGEIIAESGAIIEHIAERYGAQATGELANLVPRPGTPEHRECRFWMHYAEGSLMNWLVMKLVFKTLPLQPMPFFVRPIAYAICGKAQKKLVDPNLATALAFMEKHLSHNTWFAGDAISIADFQMSFAVEAAISRASGAVEFTAVQAYRERINARPAYQRAIAQGGPVVMGT</sequence>
<dbReference type="SFLD" id="SFLDG00358">
    <property type="entry name" value="Main_(cytGST)"/>
    <property type="match status" value="1"/>
</dbReference>
<dbReference type="Pfam" id="PF02798">
    <property type="entry name" value="GST_N"/>
    <property type="match status" value="1"/>
</dbReference>
<dbReference type="PROSITE" id="PS50404">
    <property type="entry name" value="GST_NTER"/>
    <property type="match status" value="1"/>
</dbReference>
<dbReference type="Gene3D" id="3.40.30.10">
    <property type="entry name" value="Glutaredoxin"/>
    <property type="match status" value="1"/>
</dbReference>
<dbReference type="PANTHER" id="PTHR44051">
    <property type="entry name" value="GLUTATHIONE S-TRANSFERASE-RELATED"/>
    <property type="match status" value="1"/>
</dbReference>
<dbReference type="EC" id="2.5.1.18" evidence="1"/>
<evidence type="ECO:0000256" key="4">
    <source>
        <dbReference type="RuleBase" id="RU003494"/>
    </source>
</evidence>
<proteinExistence type="inferred from homology"/>
<dbReference type="PROSITE" id="PS50405">
    <property type="entry name" value="GST_CTER"/>
    <property type="match status" value="1"/>
</dbReference>
<dbReference type="GO" id="GO:0004601">
    <property type="term" value="F:peroxidase activity"/>
    <property type="evidence" value="ECO:0007669"/>
    <property type="project" value="UniProtKB-ARBA"/>
</dbReference>
<evidence type="ECO:0000256" key="3">
    <source>
        <dbReference type="ARBA" id="ARBA00047960"/>
    </source>
</evidence>
<dbReference type="Gene3D" id="1.20.1050.10">
    <property type="match status" value="1"/>
</dbReference>
<dbReference type="SUPFAM" id="SSF52833">
    <property type="entry name" value="Thioredoxin-like"/>
    <property type="match status" value="1"/>
</dbReference>
<comment type="catalytic activity">
    <reaction evidence="3">
        <text>RX + glutathione = an S-substituted glutathione + a halide anion + H(+)</text>
        <dbReference type="Rhea" id="RHEA:16437"/>
        <dbReference type="ChEBI" id="CHEBI:15378"/>
        <dbReference type="ChEBI" id="CHEBI:16042"/>
        <dbReference type="ChEBI" id="CHEBI:17792"/>
        <dbReference type="ChEBI" id="CHEBI:57925"/>
        <dbReference type="ChEBI" id="CHEBI:90779"/>
        <dbReference type="EC" id="2.5.1.18"/>
    </reaction>
</comment>
<dbReference type="InterPro" id="IPR004045">
    <property type="entry name" value="Glutathione_S-Trfase_N"/>
</dbReference>
<dbReference type="InterPro" id="IPR036282">
    <property type="entry name" value="Glutathione-S-Trfase_C_sf"/>
</dbReference>
<dbReference type="GO" id="GO:0005737">
    <property type="term" value="C:cytoplasm"/>
    <property type="evidence" value="ECO:0007669"/>
    <property type="project" value="UniProtKB-ARBA"/>
</dbReference>
<evidence type="ECO:0000313" key="7">
    <source>
        <dbReference type="EMBL" id="SDP67890.1"/>
    </source>
</evidence>
<keyword evidence="2 7" id="KW-0808">Transferase</keyword>
<dbReference type="InterPro" id="IPR040079">
    <property type="entry name" value="Glutathione_S-Trfase"/>
</dbReference>
<accession>A0A1H0UP84</accession>
<evidence type="ECO:0000259" key="6">
    <source>
        <dbReference type="PROSITE" id="PS50405"/>
    </source>
</evidence>
<organism evidence="7 8">
    <name type="scientific">Paracidovorax cattleyae</name>
    <dbReference type="NCBI Taxonomy" id="80868"/>
    <lineage>
        <taxon>Bacteria</taxon>
        <taxon>Pseudomonadati</taxon>
        <taxon>Pseudomonadota</taxon>
        <taxon>Betaproteobacteria</taxon>
        <taxon>Burkholderiales</taxon>
        <taxon>Comamonadaceae</taxon>
        <taxon>Paracidovorax</taxon>
    </lineage>
</organism>
<dbReference type="PANTHER" id="PTHR44051:SF9">
    <property type="entry name" value="GLUTATHIONE S-TRANSFERASE 1"/>
    <property type="match status" value="1"/>
</dbReference>
<dbReference type="EMBL" id="FNJL01000021">
    <property type="protein sequence ID" value="SDP67890.1"/>
    <property type="molecule type" value="Genomic_DNA"/>
</dbReference>
<evidence type="ECO:0000259" key="5">
    <source>
        <dbReference type="PROSITE" id="PS50404"/>
    </source>
</evidence>
<dbReference type="FunFam" id="3.40.30.10:FF:000156">
    <property type="entry name" value="Glutathione S-transferase 1"/>
    <property type="match status" value="1"/>
</dbReference>
<dbReference type="GO" id="GO:0004364">
    <property type="term" value="F:glutathione transferase activity"/>
    <property type="evidence" value="ECO:0007669"/>
    <property type="project" value="UniProtKB-EC"/>
</dbReference>
<keyword evidence="8" id="KW-1185">Reference proteome</keyword>
<feature type="domain" description="GST C-terminal" evidence="6">
    <location>
        <begin position="96"/>
        <end position="229"/>
    </location>
</feature>
<reference evidence="8" key="1">
    <citation type="submission" date="2016-10" db="EMBL/GenBank/DDBJ databases">
        <authorList>
            <person name="Varghese N."/>
            <person name="Submissions S."/>
        </authorList>
    </citation>
    <scope>NUCLEOTIDE SEQUENCE [LARGE SCALE GENOMIC DNA]</scope>
    <source>
        <strain evidence="8">DSM 17101</strain>
    </source>
</reference>
<evidence type="ECO:0000313" key="8">
    <source>
        <dbReference type="Proteomes" id="UP000199317"/>
    </source>
</evidence>
<dbReference type="InterPro" id="IPR004046">
    <property type="entry name" value="GST_C"/>
</dbReference>
<dbReference type="InterPro" id="IPR010987">
    <property type="entry name" value="Glutathione-S-Trfase_C-like"/>
</dbReference>
<dbReference type="CDD" id="cd03189">
    <property type="entry name" value="GST_C_GTT1_like"/>
    <property type="match status" value="1"/>
</dbReference>
<gene>
    <name evidence="7" type="ORF">SAMN04489708_12111</name>
</gene>